<dbReference type="EMBL" id="JAEACU010000002">
    <property type="protein sequence ID" value="KAH7541928.1"/>
    <property type="molecule type" value="Genomic_DNA"/>
</dbReference>
<dbReference type="Gene3D" id="3.40.50.200">
    <property type="entry name" value="Peptidase S8/S53 domain"/>
    <property type="match status" value="1"/>
</dbReference>
<dbReference type="InterPro" id="IPR036852">
    <property type="entry name" value="Peptidase_S8/S53_dom_sf"/>
</dbReference>
<evidence type="ECO:0000256" key="2">
    <source>
        <dbReference type="ARBA" id="ARBA00011073"/>
    </source>
</evidence>
<evidence type="ECO:0000313" key="5">
    <source>
        <dbReference type="EMBL" id="KAH7541928.1"/>
    </source>
</evidence>
<comment type="subcellular location">
    <subcellularLocation>
        <location evidence="1">Secreted</location>
    </subcellularLocation>
</comment>
<organism evidence="5 6">
    <name type="scientific">Ziziphus jujuba var. spinosa</name>
    <dbReference type="NCBI Taxonomy" id="714518"/>
    <lineage>
        <taxon>Eukaryota</taxon>
        <taxon>Viridiplantae</taxon>
        <taxon>Streptophyta</taxon>
        <taxon>Embryophyta</taxon>
        <taxon>Tracheophyta</taxon>
        <taxon>Spermatophyta</taxon>
        <taxon>Magnoliopsida</taxon>
        <taxon>eudicotyledons</taxon>
        <taxon>Gunneridae</taxon>
        <taxon>Pentapetalae</taxon>
        <taxon>rosids</taxon>
        <taxon>fabids</taxon>
        <taxon>Rosales</taxon>
        <taxon>Rhamnaceae</taxon>
        <taxon>Paliureae</taxon>
        <taxon>Ziziphus</taxon>
    </lineage>
</organism>
<accession>A0A978VSY3</accession>
<protein>
    <recommendedName>
        <fullName evidence="4">Peptidase S8/S53 domain-containing protein</fullName>
    </recommendedName>
</protein>
<dbReference type="InterPro" id="IPR000209">
    <property type="entry name" value="Peptidase_S8/S53_dom"/>
</dbReference>
<dbReference type="AlphaFoldDB" id="A0A978VSY3"/>
<sequence>MMMPDPSVDADSGRNTMASPQLADVEALLKAQYPKWSPAAIRSAIMTTANHLDNTLNPIRDNHRVPLVKDATPLDMGAGFIDPNKVLGPD</sequence>
<proteinExistence type="inferred from homology"/>
<name>A0A978VSY3_ZIZJJ</name>
<reference evidence="5" key="1">
    <citation type="journal article" date="2021" name="Front. Plant Sci.">
        <title>Chromosome-Scale Genome Assembly for Chinese Sour Jujube and Insights Into Its Genome Evolution and Domestication Signature.</title>
        <authorList>
            <person name="Shen L.-Y."/>
            <person name="Luo H."/>
            <person name="Wang X.-L."/>
            <person name="Wang X.-M."/>
            <person name="Qiu X.-J."/>
            <person name="Liu H."/>
            <person name="Zhou S.-S."/>
            <person name="Jia K.-H."/>
            <person name="Nie S."/>
            <person name="Bao Y.-T."/>
            <person name="Zhang R.-G."/>
            <person name="Yun Q.-Z."/>
            <person name="Chai Y.-H."/>
            <person name="Lu J.-Y."/>
            <person name="Li Y."/>
            <person name="Zhao S.-W."/>
            <person name="Mao J.-F."/>
            <person name="Jia S.-G."/>
            <person name="Mao Y.-M."/>
        </authorList>
    </citation>
    <scope>NUCLEOTIDE SEQUENCE</scope>
    <source>
        <strain evidence="5">AT0</strain>
        <tissue evidence="5">Leaf</tissue>
    </source>
</reference>
<dbReference type="Pfam" id="PF00082">
    <property type="entry name" value="Peptidase_S8"/>
    <property type="match status" value="1"/>
</dbReference>
<feature type="domain" description="Peptidase S8/S53" evidence="4">
    <location>
        <begin position="17"/>
        <end position="54"/>
    </location>
</feature>
<keyword evidence="3" id="KW-0732">Signal</keyword>
<dbReference type="PANTHER" id="PTHR10795">
    <property type="entry name" value="PROPROTEIN CONVERTASE SUBTILISIN/KEXIN"/>
    <property type="match status" value="1"/>
</dbReference>
<dbReference type="GO" id="GO:0005576">
    <property type="term" value="C:extracellular region"/>
    <property type="evidence" value="ECO:0007669"/>
    <property type="project" value="UniProtKB-SubCell"/>
</dbReference>
<dbReference type="InterPro" id="IPR045051">
    <property type="entry name" value="SBT"/>
</dbReference>
<evidence type="ECO:0000313" key="6">
    <source>
        <dbReference type="Proteomes" id="UP000813462"/>
    </source>
</evidence>
<evidence type="ECO:0000256" key="3">
    <source>
        <dbReference type="ARBA" id="ARBA00022729"/>
    </source>
</evidence>
<dbReference type="Proteomes" id="UP000813462">
    <property type="component" value="Unassembled WGS sequence"/>
</dbReference>
<evidence type="ECO:0000256" key="1">
    <source>
        <dbReference type="ARBA" id="ARBA00004613"/>
    </source>
</evidence>
<comment type="caution">
    <text evidence="5">The sequence shown here is derived from an EMBL/GenBank/DDBJ whole genome shotgun (WGS) entry which is preliminary data.</text>
</comment>
<comment type="similarity">
    <text evidence="2">Belongs to the peptidase S8 family.</text>
</comment>
<dbReference type="GO" id="GO:0004252">
    <property type="term" value="F:serine-type endopeptidase activity"/>
    <property type="evidence" value="ECO:0007669"/>
    <property type="project" value="InterPro"/>
</dbReference>
<dbReference type="SUPFAM" id="SSF52743">
    <property type="entry name" value="Subtilisin-like"/>
    <property type="match status" value="1"/>
</dbReference>
<gene>
    <name evidence="5" type="ORF">FEM48_Zijuj02G0019400</name>
</gene>
<evidence type="ECO:0000259" key="4">
    <source>
        <dbReference type="Pfam" id="PF00082"/>
    </source>
</evidence>
<dbReference type="GO" id="GO:0006508">
    <property type="term" value="P:proteolysis"/>
    <property type="evidence" value="ECO:0007669"/>
    <property type="project" value="InterPro"/>
</dbReference>